<sequence>MTTFARPSLLDNRYSDIAETSVFTYDDDDLVNYADFLRKHGRYMTKGGYVDSSRRVRSLHRQQEDSILSQRPTAPSRGGLLAAINKSQLSSVSAPSITTPKKVKQSTGNELPSVIAISKSLENKKKEYDKQMRLIEEQMIKSKQTEREGKRVEGDVKKEQRHLHHTLKELDIDATKKHFETEKSLSKNLEEKDRIERDFAKKKEQYSETPSQDSSTFFPNINESKQFGECLVKSDFSRVNKAIPYIPIKIFYLRPKSA</sequence>
<protein>
    <submittedName>
        <fullName evidence="2">Uncharacterized protein</fullName>
    </submittedName>
</protein>
<dbReference type="EMBL" id="CAJOBJ010074680">
    <property type="protein sequence ID" value="CAF4475099.1"/>
    <property type="molecule type" value="Genomic_DNA"/>
</dbReference>
<reference evidence="2" key="1">
    <citation type="submission" date="2021-02" db="EMBL/GenBank/DDBJ databases">
        <authorList>
            <person name="Nowell W R."/>
        </authorList>
    </citation>
    <scope>NUCLEOTIDE SEQUENCE</scope>
</reference>
<dbReference type="Proteomes" id="UP000681967">
    <property type="component" value="Unassembled WGS sequence"/>
</dbReference>
<accession>A0A8S3EFQ0</accession>
<dbReference type="AlphaFoldDB" id="A0A8S3EFQ0"/>
<proteinExistence type="predicted"/>
<dbReference type="Proteomes" id="UP000681720">
    <property type="component" value="Unassembled WGS sequence"/>
</dbReference>
<dbReference type="EMBL" id="CAJOBH010225954">
    <property type="protein sequence ID" value="CAF5050421.1"/>
    <property type="molecule type" value="Genomic_DNA"/>
</dbReference>
<evidence type="ECO:0000313" key="2">
    <source>
        <dbReference type="EMBL" id="CAF5050421.1"/>
    </source>
</evidence>
<gene>
    <name evidence="2" type="ORF">BYL167_LOCUS58004</name>
    <name evidence="1" type="ORF">GIL414_LOCUS33536</name>
</gene>
<evidence type="ECO:0000313" key="1">
    <source>
        <dbReference type="EMBL" id="CAF4475099.1"/>
    </source>
</evidence>
<name>A0A8S3EFQ0_9BILA</name>
<comment type="caution">
    <text evidence="2">The sequence shown here is derived from an EMBL/GenBank/DDBJ whole genome shotgun (WGS) entry which is preliminary data.</text>
</comment>
<evidence type="ECO:0000313" key="3">
    <source>
        <dbReference type="Proteomes" id="UP000681967"/>
    </source>
</evidence>
<organism evidence="2 3">
    <name type="scientific">Rotaria magnacalcarata</name>
    <dbReference type="NCBI Taxonomy" id="392030"/>
    <lineage>
        <taxon>Eukaryota</taxon>
        <taxon>Metazoa</taxon>
        <taxon>Spiralia</taxon>
        <taxon>Gnathifera</taxon>
        <taxon>Rotifera</taxon>
        <taxon>Eurotatoria</taxon>
        <taxon>Bdelloidea</taxon>
        <taxon>Philodinida</taxon>
        <taxon>Philodinidae</taxon>
        <taxon>Rotaria</taxon>
    </lineage>
</organism>